<protein>
    <submittedName>
        <fullName evidence="1">Uncharacterized protein</fullName>
    </submittedName>
</protein>
<dbReference type="EMBL" id="AP026798">
    <property type="protein sequence ID" value="BDR53783.1"/>
    <property type="molecule type" value="Genomic_DNA"/>
</dbReference>
<proteinExistence type="predicted"/>
<accession>A0ABN6SDU8</accession>
<reference evidence="1 2" key="1">
    <citation type="journal article" date="2023" name="Microbiol. Spectr.">
        <title>Symbiosis of Carpenter Bees with Uncharacterized Lactic Acid Bacteria Showing NAD Auxotrophy.</title>
        <authorList>
            <person name="Kawasaki S."/>
            <person name="Ozawa K."/>
            <person name="Mori T."/>
            <person name="Yamamoto A."/>
            <person name="Ito M."/>
            <person name="Ohkuma M."/>
            <person name="Sakamoto M."/>
            <person name="Matsutani M."/>
        </authorList>
    </citation>
    <scope>NUCLEOTIDE SEQUENCE [LARGE SCALE GENOMIC DNA]</scope>
    <source>
        <strain evidence="1 2">Kim37-2</strain>
    </source>
</reference>
<sequence>MVQGLTTARVDQQQITLLPQGMQGCGYIPPGRRWPIPGVIAQKAAPLPLQGFMPKRLWVNPP</sequence>
<organism evidence="1 2">
    <name type="scientific">Bombiscardovia nodaiensis</name>
    <dbReference type="NCBI Taxonomy" id="2932181"/>
    <lineage>
        <taxon>Bacteria</taxon>
        <taxon>Bacillati</taxon>
        <taxon>Actinomycetota</taxon>
        <taxon>Actinomycetes</taxon>
        <taxon>Bifidobacteriales</taxon>
        <taxon>Bifidobacteriaceae</taxon>
        <taxon>Bombiscardovia</taxon>
    </lineage>
</organism>
<evidence type="ECO:0000313" key="2">
    <source>
        <dbReference type="Proteomes" id="UP001321766"/>
    </source>
</evidence>
<keyword evidence="2" id="KW-1185">Reference proteome</keyword>
<gene>
    <name evidence="1" type="ORF">KIM372_16900</name>
</gene>
<evidence type="ECO:0000313" key="1">
    <source>
        <dbReference type="EMBL" id="BDR53783.1"/>
    </source>
</evidence>
<name>A0ABN6SDU8_9BIFI</name>
<dbReference type="Proteomes" id="UP001321766">
    <property type="component" value="Chromosome"/>
</dbReference>